<evidence type="ECO:0000313" key="1">
    <source>
        <dbReference type="Ensembl" id="ENSCSAVP00000016282.1"/>
    </source>
</evidence>
<accession>H2ZFB6</accession>
<keyword evidence="2" id="KW-1185">Reference proteome</keyword>
<reference evidence="2" key="1">
    <citation type="submission" date="2003-08" db="EMBL/GenBank/DDBJ databases">
        <authorList>
            <person name="Birren B."/>
            <person name="Nusbaum C."/>
            <person name="Abebe A."/>
            <person name="Abouelleil A."/>
            <person name="Adekoya E."/>
            <person name="Ait-zahra M."/>
            <person name="Allen N."/>
            <person name="Allen T."/>
            <person name="An P."/>
            <person name="Anderson M."/>
            <person name="Anderson S."/>
            <person name="Arachchi H."/>
            <person name="Armbruster J."/>
            <person name="Bachantsang P."/>
            <person name="Baldwin J."/>
            <person name="Barry A."/>
            <person name="Bayul T."/>
            <person name="Blitshsteyn B."/>
            <person name="Bloom T."/>
            <person name="Blye J."/>
            <person name="Boguslavskiy L."/>
            <person name="Borowsky M."/>
            <person name="Boukhgalter B."/>
            <person name="Brunache A."/>
            <person name="Butler J."/>
            <person name="Calixte N."/>
            <person name="Calvo S."/>
            <person name="Camarata J."/>
            <person name="Campo K."/>
            <person name="Chang J."/>
            <person name="Cheshatsang Y."/>
            <person name="Citroen M."/>
            <person name="Collymore A."/>
            <person name="Considine T."/>
            <person name="Cook A."/>
            <person name="Cooke P."/>
            <person name="Corum B."/>
            <person name="Cuomo C."/>
            <person name="David R."/>
            <person name="Dawoe T."/>
            <person name="Degray S."/>
            <person name="Dodge S."/>
            <person name="Dooley K."/>
            <person name="Dorje P."/>
            <person name="Dorjee K."/>
            <person name="Dorris L."/>
            <person name="Duffey N."/>
            <person name="Dupes A."/>
            <person name="Elkins T."/>
            <person name="Engels R."/>
            <person name="Erickson J."/>
            <person name="Farina A."/>
            <person name="Faro S."/>
            <person name="Ferreira P."/>
            <person name="Fischer H."/>
            <person name="Fitzgerald M."/>
            <person name="Foley K."/>
            <person name="Gage D."/>
            <person name="Galagan J."/>
            <person name="Gearin G."/>
            <person name="Gnerre S."/>
            <person name="Gnirke A."/>
            <person name="Goyette A."/>
            <person name="Graham J."/>
            <person name="Grandbois E."/>
            <person name="Gyaltsen K."/>
            <person name="Hafez N."/>
            <person name="Hagopian D."/>
            <person name="Hagos B."/>
            <person name="Hall J."/>
            <person name="Hatcher B."/>
            <person name="Heller A."/>
            <person name="Higgins H."/>
            <person name="Honan T."/>
            <person name="Horn A."/>
            <person name="Houde N."/>
            <person name="Hughes L."/>
            <person name="Hulme W."/>
            <person name="Husby E."/>
            <person name="Iliev I."/>
            <person name="Jaffe D."/>
            <person name="Jones C."/>
            <person name="Kamal M."/>
            <person name="Kamat A."/>
            <person name="Kamvysselis M."/>
            <person name="Karlsson E."/>
            <person name="Kells C."/>
            <person name="Kieu A."/>
            <person name="Kisner P."/>
            <person name="Kodira C."/>
            <person name="Kulbokas E."/>
            <person name="Labutti K."/>
            <person name="Lama D."/>
            <person name="Landers T."/>
            <person name="Leger J."/>
            <person name="Levine S."/>
            <person name="Lewis D."/>
            <person name="Lewis T."/>
            <person name="Lindblad-toh K."/>
            <person name="Liu X."/>
            <person name="Lokyitsang T."/>
            <person name="Lokyitsang Y."/>
            <person name="Lucien O."/>
            <person name="Lui A."/>
            <person name="Ma L.J."/>
            <person name="Mabbitt R."/>
            <person name="Macdonald J."/>
            <person name="Maclean C."/>
            <person name="Major J."/>
            <person name="Manning J."/>
            <person name="Marabella R."/>
            <person name="Maru K."/>
            <person name="Matthews C."/>
            <person name="Mauceli E."/>
            <person name="Mccarthy M."/>
            <person name="Mcdonough S."/>
            <person name="Mcghee T."/>
            <person name="Meldrim J."/>
            <person name="Meneus L."/>
            <person name="Mesirov J."/>
            <person name="Mihalev A."/>
            <person name="Mihova T."/>
            <person name="Mikkelsen T."/>
            <person name="Mlenga V."/>
            <person name="Moru K."/>
            <person name="Mozes J."/>
            <person name="Mulrain L."/>
            <person name="Munson G."/>
            <person name="Naylor J."/>
            <person name="Newes C."/>
            <person name="Nguyen C."/>
            <person name="Nguyen N."/>
            <person name="Nguyen T."/>
            <person name="Nicol R."/>
            <person name="Nielsen C."/>
            <person name="Nizzari M."/>
            <person name="Norbu C."/>
            <person name="Norbu N."/>
            <person name="O'donnell P."/>
            <person name="Okoawo O."/>
            <person name="O'leary S."/>
            <person name="Omotosho B."/>
            <person name="O'neill K."/>
            <person name="Osman S."/>
            <person name="Parker S."/>
            <person name="Perrin D."/>
            <person name="Phunkhang P."/>
            <person name="Piqani B."/>
            <person name="Purcell S."/>
            <person name="Rachupka T."/>
            <person name="Ramasamy U."/>
            <person name="Rameau R."/>
            <person name="Ray V."/>
            <person name="Raymond C."/>
            <person name="Retta R."/>
            <person name="Richardson S."/>
            <person name="Rise C."/>
            <person name="Rodriguez J."/>
            <person name="Rogers J."/>
            <person name="Rogov P."/>
            <person name="Rutman M."/>
            <person name="Schupbach R."/>
            <person name="Seaman C."/>
            <person name="Settipalli S."/>
            <person name="Sharpe T."/>
            <person name="Sheridan J."/>
            <person name="Sherpa N."/>
            <person name="Shi J."/>
            <person name="Smirnov S."/>
            <person name="Smith C."/>
            <person name="Sougnez C."/>
            <person name="Spencer B."/>
            <person name="Stalker J."/>
            <person name="Stange-thomann N."/>
            <person name="Stavropoulos S."/>
            <person name="Stetson K."/>
            <person name="Stone C."/>
            <person name="Stone S."/>
            <person name="Stubbs M."/>
            <person name="Talamas J."/>
            <person name="Tchuinga P."/>
            <person name="Tenzing P."/>
            <person name="Tesfaye S."/>
            <person name="Theodore J."/>
            <person name="Thoulutsang Y."/>
            <person name="Topham K."/>
            <person name="Towey S."/>
            <person name="Tsamla T."/>
            <person name="Tsomo N."/>
            <person name="Vallee D."/>
            <person name="Vassiliev H."/>
            <person name="Venkataraman V."/>
            <person name="Vinson J."/>
            <person name="Vo A."/>
            <person name="Wade C."/>
            <person name="Wang S."/>
            <person name="Wangchuk T."/>
            <person name="Wangdi T."/>
            <person name="Whittaker C."/>
            <person name="Wilkinson J."/>
            <person name="Wu Y."/>
            <person name="Wyman D."/>
            <person name="Yadav S."/>
            <person name="Yang S."/>
            <person name="Yang X."/>
            <person name="Yeager S."/>
            <person name="Yee E."/>
            <person name="Young G."/>
            <person name="Zainoun J."/>
            <person name="Zembeck L."/>
            <person name="Zimmer A."/>
            <person name="Zody M."/>
            <person name="Lander E."/>
        </authorList>
    </citation>
    <scope>NUCLEOTIDE SEQUENCE [LARGE SCALE GENOMIC DNA]</scope>
</reference>
<dbReference type="Proteomes" id="UP000007875">
    <property type="component" value="Unassembled WGS sequence"/>
</dbReference>
<evidence type="ECO:0000313" key="2">
    <source>
        <dbReference type="Proteomes" id="UP000007875"/>
    </source>
</evidence>
<name>H2ZFB6_CIOSA</name>
<dbReference type="Ensembl" id="ENSCSAVT00000016463.1">
    <property type="protein sequence ID" value="ENSCSAVP00000016282.1"/>
    <property type="gene ID" value="ENSCSAVG00000009580.1"/>
</dbReference>
<dbReference type="AlphaFoldDB" id="H2ZFB6"/>
<organism evidence="1 2">
    <name type="scientific">Ciona savignyi</name>
    <name type="common">Pacific transparent sea squirt</name>
    <dbReference type="NCBI Taxonomy" id="51511"/>
    <lineage>
        <taxon>Eukaryota</taxon>
        <taxon>Metazoa</taxon>
        <taxon>Chordata</taxon>
        <taxon>Tunicata</taxon>
        <taxon>Ascidiacea</taxon>
        <taxon>Phlebobranchia</taxon>
        <taxon>Cionidae</taxon>
        <taxon>Ciona</taxon>
    </lineage>
</organism>
<reference evidence="1" key="2">
    <citation type="submission" date="2025-08" db="UniProtKB">
        <authorList>
            <consortium name="Ensembl"/>
        </authorList>
    </citation>
    <scope>IDENTIFICATION</scope>
</reference>
<dbReference type="GeneTree" id="ENSGT00730000111085"/>
<proteinExistence type="predicted"/>
<sequence>MDIVEVHLRNTGGREVGHHGDAEEAELLQDDTDHVRGPGKEIVIDVHPIAQRTRIRSQSRRRKASIARRRKIMKIWKSRKRTN</sequence>
<reference evidence="1" key="3">
    <citation type="submission" date="2025-09" db="UniProtKB">
        <authorList>
            <consortium name="Ensembl"/>
        </authorList>
    </citation>
    <scope>IDENTIFICATION</scope>
</reference>
<protein>
    <submittedName>
        <fullName evidence="1">Uncharacterized protein</fullName>
    </submittedName>
</protein>
<dbReference type="HOGENOM" id="CLU_2541903_0_0_1"/>